<reference evidence="9" key="1">
    <citation type="submission" date="2018-08" db="EMBL/GenBank/DDBJ databases">
        <authorList>
            <person name="Grouzdev D.S."/>
            <person name="Krutkina M.S."/>
        </authorList>
    </citation>
    <scope>NUCLEOTIDE SEQUENCE [LARGE SCALE GENOMIC DNA]</scope>
    <source>
        <strain evidence="9">4-11</strain>
    </source>
</reference>
<dbReference type="EC" id="3.1.-.-" evidence="7"/>
<dbReference type="GO" id="GO:0008270">
    <property type="term" value="F:zinc ion binding"/>
    <property type="evidence" value="ECO:0007669"/>
    <property type="project" value="UniProtKB-UniRule"/>
</dbReference>
<feature type="binding site" evidence="7">
    <location>
        <position position="157"/>
    </location>
    <ligand>
        <name>Zn(2+)</name>
        <dbReference type="ChEBI" id="CHEBI:29105"/>
        <note>catalytic</note>
    </ligand>
</feature>
<keyword evidence="9" id="KW-1185">Reference proteome</keyword>
<dbReference type="PANTHER" id="PTHR46986">
    <property type="entry name" value="ENDORIBONUCLEASE YBEY, CHLOROPLASTIC"/>
    <property type="match status" value="1"/>
</dbReference>
<keyword evidence="7" id="KW-0698">rRNA processing</keyword>
<dbReference type="Gene3D" id="3.40.390.30">
    <property type="entry name" value="Metalloproteases ('zincins'), catalytic domain"/>
    <property type="match status" value="1"/>
</dbReference>
<dbReference type="GO" id="GO:0004521">
    <property type="term" value="F:RNA endonuclease activity"/>
    <property type="evidence" value="ECO:0007669"/>
    <property type="project" value="UniProtKB-UniRule"/>
</dbReference>
<evidence type="ECO:0000256" key="2">
    <source>
        <dbReference type="ARBA" id="ARBA00022722"/>
    </source>
</evidence>
<comment type="cofactor">
    <cofactor evidence="7">
        <name>Zn(2+)</name>
        <dbReference type="ChEBI" id="CHEBI:29105"/>
    </cofactor>
    <text evidence="7">Binds 1 zinc ion.</text>
</comment>
<keyword evidence="5 7" id="KW-0378">Hydrolase</keyword>
<proteinExistence type="inferred from homology"/>
<reference evidence="8 9" key="2">
    <citation type="submission" date="2018-09" db="EMBL/GenBank/DDBJ databases">
        <title>Genome of Sphaerochaeta halotolerans strain 4-11.</title>
        <authorList>
            <person name="Nazina T.N."/>
            <person name="Sokolova D.S."/>
        </authorList>
    </citation>
    <scope>NUCLEOTIDE SEQUENCE [LARGE SCALE GENOMIC DNA]</scope>
    <source>
        <strain evidence="8 9">4-11</strain>
    </source>
</reference>
<evidence type="ECO:0000313" key="8">
    <source>
        <dbReference type="EMBL" id="RFU94565.1"/>
    </source>
</evidence>
<accession>A0A372MFL8</accession>
<keyword evidence="4 7" id="KW-0255">Endonuclease</keyword>
<dbReference type="AlphaFoldDB" id="A0A372MFL8"/>
<protein>
    <recommendedName>
        <fullName evidence="7">Endoribonuclease YbeY</fullName>
        <ecNumber evidence="7">3.1.-.-</ecNumber>
    </recommendedName>
</protein>
<sequence length="192" mass="21929">MRSSKPCLDAIIAGLNTHQNRKDNQTMNRYYIDVTYEDEQFAVQAPSPLVVEYLENVLAFLGQSSCECSVNFVSDQTIQELNREYRDKDEPTDILSFVQEEDIEDFSWPEVQLGMPDSPPEEIRVLGDMVISLDALKRNALSFSVELDEELFRLLIHGLLHLLGEDHSSNDADEPMLIKQEEILHQLGGSKR</sequence>
<evidence type="ECO:0000256" key="3">
    <source>
        <dbReference type="ARBA" id="ARBA00022723"/>
    </source>
</evidence>
<dbReference type="HAMAP" id="MF_00009">
    <property type="entry name" value="Endoribonucl_YbeY"/>
    <property type="match status" value="1"/>
</dbReference>
<keyword evidence="7" id="KW-0690">Ribosome biogenesis</keyword>
<keyword evidence="2 7" id="KW-0540">Nuclease</keyword>
<evidence type="ECO:0000313" key="9">
    <source>
        <dbReference type="Proteomes" id="UP000264002"/>
    </source>
</evidence>
<organism evidence="8 9">
    <name type="scientific">Sphaerochaeta halotolerans</name>
    <dbReference type="NCBI Taxonomy" id="2293840"/>
    <lineage>
        <taxon>Bacteria</taxon>
        <taxon>Pseudomonadati</taxon>
        <taxon>Spirochaetota</taxon>
        <taxon>Spirochaetia</taxon>
        <taxon>Spirochaetales</taxon>
        <taxon>Sphaerochaetaceae</taxon>
        <taxon>Sphaerochaeta</taxon>
    </lineage>
</organism>
<evidence type="ECO:0000256" key="7">
    <source>
        <dbReference type="HAMAP-Rule" id="MF_00009"/>
    </source>
</evidence>
<keyword evidence="6 7" id="KW-0862">Zinc</keyword>
<dbReference type="Proteomes" id="UP000264002">
    <property type="component" value="Unassembled WGS sequence"/>
</dbReference>
<dbReference type="NCBIfam" id="TIGR00043">
    <property type="entry name" value="rRNA maturation RNase YbeY"/>
    <property type="match status" value="1"/>
</dbReference>
<dbReference type="GO" id="GO:0006364">
    <property type="term" value="P:rRNA processing"/>
    <property type="evidence" value="ECO:0007669"/>
    <property type="project" value="UniProtKB-UniRule"/>
</dbReference>
<comment type="similarity">
    <text evidence="1 7">Belongs to the endoribonuclease YbeY family.</text>
</comment>
<dbReference type="EMBL" id="QUWK01000008">
    <property type="protein sequence ID" value="RFU94565.1"/>
    <property type="molecule type" value="Genomic_DNA"/>
</dbReference>
<evidence type="ECO:0000256" key="4">
    <source>
        <dbReference type="ARBA" id="ARBA00022759"/>
    </source>
</evidence>
<dbReference type="GO" id="GO:0004222">
    <property type="term" value="F:metalloendopeptidase activity"/>
    <property type="evidence" value="ECO:0007669"/>
    <property type="project" value="InterPro"/>
</dbReference>
<dbReference type="InterPro" id="IPR023091">
    <property type="entry name" value="MetalPrtase_cat_dom_sf_prd"/>
</dbReference>
<comment type="caution">
    <text evidence="8">The sequence shown here is derived from an EMBL/GenBank/DDBJ whole genome shotgun (WGS) entry which is preliminary data.</text>
</comment>
<dbReference type="PANTHER" id="PTHR46986:SF1">
    <property type="entry name" value="ENDORIBONUCLEASE YBEY, CHLOROPLASTIC"/>
    <property type="match status" value="1"/>
</dbReference>
<evidence type="ECO:0000256" key="1">
    <source>
        <dbReference type="ARBA" id="ARBA00010875"/>
    </source>
</evidence>
<dbReference type="GO" id="GO:0005737">
    <property type="term" value="C:cytoplasm"/>
    <property type="evidence" value="ECO:0007669"/>
    <property type="project" value="UniProtKB-SubCell"/>
</dbReference>
<comment type="subcellular location">
    <subcellularLocation>
        <location evidence="7">Cytoplasm</location>
    </subcellularLocation>
</comment>
<comment type="function">
    <text evidence="7">Single strand-specific metallo-endoribonuclease involved in late-stage 70S ribosome quality control and in maturation of the 3' terminus of the 16S rRNA.</text>
</comment>
<dbReference type="InterPro" id="IPR002036">
    <property type="entry name" value="YbeY"/>
</dbReference>
<keyword evidence="3 7" id="KW-0479">Metal-binding</keyword>
<feature type="binding site" evidence="7">
    <location>
        <position position="167"/>
    </location>
    <ligand>
        <name>Zn(2+)</name>
        <dbReference type="ChEBI" id="CHEBI:29105"/>
        <note>catalytic</note>
    </ligand>
</feature>
<evidence type="ECO:0000256" key="6">
    <source>
        <dbReference type="ARBA" id="ARBA00022833"/>
    </source>
</evidence>
<dbReference type="SUPFAM" id="SSF55486">
    <property type="entry name" value="Metalloproteases ('zincins'), catalytic domain"/>
    <property type="match status" value="1"/>
</dbReference>
<evidence type="ECO:0000256" key="5">
    <source>
        <dbReference type="ARBA" id="ARBA00022801"/>
    </source>
</evidence>
<name>A0A372MFL8_9SPIR</name>
<dbReference type="Pfam" id="PF02130">
    <property type="entry name" value="YbeY"/>
    <property type="match status" value="1"/>
</dbReference>
<feature type="binding site" evidence="7">
    <location>
        <position position="161"/>
    </location>
    <ligand>
        <name>Zn(2+)</name>
        <dbReference type="ChEBI" id="CHEBI:29105"/>
        <note>catalytic</note>
    </ligand>
</feature>
<keyword evidence="7" id="KW-0963">Cytoplasm</keyword>
<gene>
    <name evidence="7 8" type="primary">ybeY</name>
    <name evidence="8" type="ORF">DYP60_08590</name>
</gene>